<dbReference type="InterPro" id="IPR017452">
    <property type="entry name" value="GPCR_Rhodpsn_7TM"/>
</dbReference>
<keyword evidence="12" id="KW-1185">Reference proteome</keyword>
<dbReference type="OMA" id="ASCINPM"/>
<dbReference type="GeneID" id="578807"/>
<sequence>MHLKQPLDESNWFSATMTTSSEDVPFNVSLNEGDENGTAPFNLVFPTPTTNVAYMVVLFVELIIGVPANASLIFLVARVRELRTAPNLLLANLAVGDLIFLVASIPVTISMELNTYKSSMMFCRFQHGVYYVSFAVSALSLTVISLERYGAIVKPFTLKSVRESGSTAIICVVIWVISILLFGVYPMYVAIPGFFGNTCTMPYLRRDFQTYFVLQLVLLYLVPVFCMTTFYAFCTRELLRKRRILGQRTAARANSDRSRSRVAFNLMLITFLFTVCWLPNYVYYLWFMFVRDIASFRSPVFKHLKKVRSVFYYIASCINPMVLYAMSTSFRHHLIATMTCAEKKGVRMRNGYNTRDTQRSVTLKSTIRMPEQSTRLAFLQMYELKP</sequence>
<dbReference type="PANTHER" id="PTHR24243:SF224">
    <property type="entry name" value="G-PROTEIN COUPLED RECEPTOR 19-RELATED"/>
    <property type="match status" value="1"/>
</dbReference>
<evidence type="ECO:0000313" key="12">
    <source>
        <dbReference type="Proteomes" id="UP000007110"/>
    </source>
</evidence>
<dbReference type="RefSeq" id="XP_011669248.2">
    <property type="nucleotide sequence ID" value="XM_011670946.2"/>
</dbReference>
<feature type="domain" description="G-protein coupled receptors family 1 profile" evidence="10">
    <location>
        <begin position="68"/>
        <end position="323"/>
    </location>
</feature>
<keyword evidence="7 8" id="KW-0807">Transducer</keyword>
<feature type="transmembrane region" description="Helical" evidence="9">
    <location>
        <begin position="52"/>
        <end position="76"/>
    </location>
</feature>
<protein>
    <recommendedName>
        <fullName evidence="10">G-protein coupled receptors family 1 profile domain-containing protein</fullName>
    </recommendedName>
</protein>
<keyword evidence="4 8" id="KW-0297">G-protein coupled receptor</keyword>
<evidence type="ECO:0000256" key="3">
    <source>
        <dbReference type="ARBA" id="ARBA00022989"/>
    </source>
</evidence>
<evidence type="ECO:0000256" key="8">
    <source>
        <dbReference type="RuleBase" id="RU000688"/>
    </source>
</evidence>
<dbReference type="OrthoDB" id="5989681at2759"/>
<reference evidence="12" key="1">
    <citation type="submission" date="2015-02" db="EMBL/GenBank/DDBJ databases">
        <title>Genome sequencing for Strongylocentrotus purpuratus.</title>
        <authorList>
            <person name="Murali S."/>
            <person name="Liu Y."/>
            <person name="Vee V."/>
            <person name="English A."/>
            <person name="Wang M."/>
            <person name="Skinner E."/>
            <person name="Han Y."/>
            <person name="Muzny D.M."/>
            <person name="Worley K.C."/>
            <person name="Gibbs R.A."/>
        </authorList>
    </citation>
    <scope>NUCLEOTIDE SEQUENCE</scope>
</reference>
<evidence type="ECO:0000256" key="5">
    <source>
        <dbReference type="ARBA" id="ARBA00023136"/>
    </source>
</evidence>
<dbReference type="InterPro" id="IPR000276">
    <property type="entry name" value="GPCR_Rhodpsn"/>
</dbReference>
<dbReference type="InParanoid" id="A0A7M7LVY3"/>
<accession>A0A7M7LVY3</accession>
<dbReference type="Gene3D" id="1.20.1070.10">
    <property type="entry name" value="Rhodopsin 7-helix transmembrane proteins"/>
    <property type="match status" value="1"/>
</dbReference>
<feature type="transmembrane region" description="Helical" evidence="9">
    <location>
        <begin position="211"/>
        <end position="233"/>
    </location>
</feature>
<reference evidence="11" key="2">
    <citation type="submission" date="2021-01" db="UniProtKB">
        <authorList>
            <consortium name="EnsemblMetazoa"/>
        </authorList>
    </citation>
    <scope>IDENTIFICATION</scope>
</reference>
<dbReference type="CDD" id="cd00637">
    <property type="entry name" value="7tm_classA_rhodopsin-like"/>
    <property type="match status" value="1"/>
</dbReference>
<dbReference type="SMART" id="SM01381">
    <property type="entry name" value="7TM_GPCR_Srsx"/>
    <property type="match status" value="1"/>
</dbReference>
<dbReference type="FunCoup" id="A0A7M7LVY3">
    <property type="interactions" value="254"/>
</dbReference>
<dbReference type="GO" id="GO:0042923">
    <property type="term" value="F:neuropeptide binding"/>
    <property type="evidence" value="ECO:0000318"/>
    <property type="project" value="GO_Central"/>
</dbReference>
<evidence type="ECO:0000256" key="6">
    <source>
        <dbReference type="ARBA" id="ARBA00023170"/>
    </source>
</evidence>
<dbReference type="AlphaFoldDB" id="A0A7M7LVY3"/>
<keyword evidence="2 8" id="KW-0812">Transmembrane</keyword>
<dbReference type="GO" id="GO:0043005">
    <property type="term" value="C:neuron projection"/>
    <property type="evidence" value="ECO:0000318"/>
    <property type="project" value="GO_Central"/>
</dbReference>
<evidence type="ECO:0000256" key="1">
    <source>
        <dbReference type="ARBA" id="ARBA00004141"/>
    </source>
</evidence>
<evidence type="ECO:0000256" key="2">
    <source>
        <dbReference type="ARBA" id="ARBA00022692"/>
    </source>
</evidence>
<dbReference type="GO" id="GO:0005886">
    <property type="term" value="C:plasma membrane"/>
    <property type="evidence" value="ECO:0000318"/>
    <property type="project" value="GO_Central"/>
</dbReference>
<keyword evidence="3 9" id="KW-1133">Transmembrane helix</keyword>
<dbReference type="PANTHER" id="PTHR24243">
    <property type="entry name" value="G-PROTEIN COUPLED RECEPTOR"/>
    <property type="match status" value="1"/>
</dbReference>
<dbReference type="Pfam" id="PF00001">
    <property type="entry name" value="7tm_1"/>
    <property type="match status" value="1"/>
</dbReference>
<evidence type="ECO:0000256" key="7">
    <source>
        <dbReference type="ARBA" id="ARBA00023224"/>
    </source>
</evidence>
<dbReference type="EnsemblMetazoa" id="XM_011670946">
    <property type="protein sequence ID" value="XP_011669248"/>
    <property type="gene ID" value="LOC578807"/>
</dbReference>
<dbReference type="Proteomes" id="UP000007110">
    <property type="component" value="Unassembled WGS sequence"/>
</dbReference>
<comment type="similarity">
    <text evidence="8">Belongs to the G-protein coupled receptor 1 family.</text>
</comment>
<feature type="transmembrane region" description="Helical" evidence="9">
    <location>
        <begin position="262"/>
        <end position="289"/>
    </location>
</feature>
<dbReference type="PRINTS" id="PR00237">
    <property type="entry name" value="GPCRRHODOPSN"/>
</dbReference>
<dbReference type="PROSITE" id="PS50262">
    <property type="entry name" value="G_PROTEIN_RECEP_F1_2"/>
    <property type="match status" value="1"/>
</dbReference>
<organism evidence="11 12">
    <name type="scientific">Strongylocentrotus purpuratus</name>
    <name type="common">Purple sea urchin</name>
    <dbReference type="NCBI Taxonomy" id="7668"/>
    <lineage>
        <taxon>Eukaryota</taxon>
        <taxon>Metazoa</taxon>
        <taxon>Echinodermata</taxon>
        <taxon>Eleutherozoa</taxon>
        <taxon>Echinozoa</taxon>
        <taxon>Echinoidea</taxon>
        <taxon>Euechinoidea</taxon>
        <taxon>Echinacea</taxon>
        <taxon>Camarodonta</taxon>
        <taxon>Echinidea</taxon>
        <taxon>Strongylocentrotidae</taxon>
        <taxon>Strongylocentrotus</taxon>
    </lineage>
</organism>
<proteinExistence type="inferred from homology"/>
<keyword evidence="5 9" id="KW-0472">Membrane</keyword>
<feature type="transmembrane region" description="Helical" evidence="9">
    <location>
        <begin position="167"/>
        <end position="191"/>
    </location>
</feature>
<evidence type="ECO:0000256" key="9">
    <source>
        <dbReference type="SAM" id="Phobius"/>
    </source>
</evidence>
<comment type="subcellular location">
    <subcellularLocation>
        <location evidence="1">Membrane</location>
        <topology evidence="1">Multi-pass membrane protein</topology>
    </subcellularLocation>
</comment>
<evidence type="ECO:0000313" key="11">
    <source>
        <dbReference type="EnsemblMetazoa" id="XP_011669248"/>
    </source>
</evidence>
<dbReference type="SUPFAM" id="SSF81321">
    <property type="entry name" value="Family A G protein-coupled receptor-like"/>
    <property type="match status" value="1"/>
</dbReference>
<feature type="transmembrane region" description="Helical" evidence="9">
    <location>
        <begin position="309"/>
        <end position="326"/>
    </location>
</feature>
<dbReference type="PROSITE" id="PS00237">
    <property type="entry name" value="G_PROTEIN_RECEP_F1_1"/>
    <property type="match status" value="1"/>
</dbReference>
<dbReference type="GO" id="GO:0007218">
    <property type="term" value="P:neuropeptide signaling pathway"/>
    <property type="evidence" value="ECO:0000318"/>
    <property type="project" value="GO_Central"/>
</dbReference>
<feature type="transmembrane region" description="Helical" evidence="9">
    <location>
        <begin position="129"/>
        <end position="146"/>
    </location>
</feature>
<keyword evidence="6 8" id="KW-0675">Receptor</keyword>
<dbReference type="KEGG" id="spu:578807"/>
<evidence type="ECO:0000259" key="10">
    <source>
        <dbReference type="PROSITE" id="PS50262"/>
    </source>
</evidence>
<dbReference type="FunFam" id="1.20.1070.10:FF:000429">
    <property type="entry name" value="Uncharacterized protein"/>
    <property type="match status" value="1"/>
</dbReference>
<evidence type="ECO:0000256" key="4">
    <source>
        <dbReference type="ARBA" id="ARBA00023040"/>
    </source>
</evidence>
<feature type="transmembrane region" description="Helical" evidence="9">
    <location>
        <begin position="88"/>
        <end position="109"/>
    </location>
</feature>
<dbReference type="GO" id="GO:0004930">
    <property type="term" value="F:G protein-coupled receptor activity"/>
    <property type="evidence" value="ECO:0000318"/>
    <property type="project" value="GO_Central"/>
</dbReference>
<name>A0A7M7LVY3_STRPU</name>